<reference evidence="2" key="1">
    <citation type="submission" date="2020-04" db="EMBL/GenBank/DDBJ databases">
        <authorList>
            <person name="Chiriac C."/>
            <person name="Salcher M."/>
            <person name="Ghai R."/>
            <person name="Kavagutti S V."/>
        </authorList>
    </citation>
    <scope>NUCLEOTIDE SEQUENCE</scope>
</reference>
<accession>A0A6J5LJ28</accession>
<organism evidence="2">
    <name type="scientific">uncultured Caudovirales phage</name>
    <dbReference type="NCBI Taxonomy" id="2100421"/>
    <lineage>
        <taxon>Viruses</taxon>
        <taxon>Duplodnaviria</taxon>
        <taxon>Heunggongvirae</taxon>
        <taxon>Uroviricota</taxon>
        <taxon>Caudoviricetes</taxon>
        <taxon>Peduoviridae</taxon>
        <taxon>Maltschvirus</taxon>
        <taxon>Maltschvirus maltsch</taxon>
    </lineage>
</organism>
<dbReference type="InterPro" id="IPR011335">
    <property type="entry name" value="Restrct_endonuc-II-like"/>
</dbReference>
<dbReference type="SUPFAM" id="SSF52980">
    <property type="entry name" value="Restriction endonuclease-like"/>
    <property type="match status" value="1"/>
</dbReference>
<keyword evidence="2" id="KW-0255">Endonuclease</keyword>
<keyword evidence="2" id="KW-0540">Nuclease</keyword>
<dbReference type="InterPro" id="IPR011604">
    <property type="entry name" value="PDDEXK-like_dom_sf"/>
</dbReference>
<proteinExistence type="predicted"/>
<sequence length="524" mass="56924">MTRIIHNLEQGSQDWHDFRLNHFGASEAAAMLGLSPYMTRNELLALKKTGISKDVSATTQAIFDKGHEVESLARVILEQKLEDELYPATYSLGQISASCDGIDMAETFAFEHKQFNKKLFASVLAGQLPEHHMPQCQQVLYVTGASRLYFVCSDGTEDQFAMMIIEPDANWIARIVQGWEQFAKDLAEYVPVVYAEKPKAEPVKSLPALSIAIRGEVSLSNLPRFKEAAESFIATIKTDLSTDEDFADAEANVKFLADAEKSLELAKQNALSQTADIDELMRTIDHIKAQMSAKRLSLDKLVKSKKEQIKSDIVIAAQQKLAAHVAELNAEIKPVILSVAGDFAGSIKGKRSISSLHDAVDTELSRCKIEADSIAAGVRKNLALLDKQAPDAKGLFADLNTLALKAPEDFAAVVQNRLAAELARIAKIEADAKAHAEAHAKAQADAQAALAAQAAPVEPPIVMTPKTVSIPIAAPVTPKYADKPTPTLREIASVIAFEYAVDAKTATAWVINAVNHYQNQSEAA</sequence>
<protein>
    <submittedName>
        <fullName evidence="2">Phage-type endonuclease</fullName>
    </submittedName>
</protein>
<keyword evidence="2" id="KW-0378">Hydrolase</keyword>
<evidence type="ECO:0000313" key="2">
    <source>
        <dbReference type="EMBL" id="CAB4133010.1"/>
    </source>
</evidence>
<gene>
    <name evidence="2" type="ORF">UFOVP140_18</name>
</gene>
<dbReference type="InterPro" id="IPR019080">
    <property type="entry name" value="YqaJ_viral_recombinase"/>
</dbReference>
<feature type="domain" description="YqaJ viral recombinase" evidence="1">
    <location>
        <begin position="14"/>
        <end position="145"/>
    </location>
</feature>
<dbReference type="Gene3D" id="3.90.320.10">
    <property type="match status" value="1"/>
</dbReference>
<dbReference type="GO" id="GO:0004519">
    <property type="term" value="F:endonuclease activity"/>
    <property type="evidence" value="ECO:0007669"/>
    <property type="project" value="UniProtKB-KW"/>
</dbReference>
<dbReference type="EMBL" id="LR796271">
    <property type="protein sequence ID" value="CAB4133010.1"/>
    <property type="molecule type" value="Genomic_DNA"/>
</dbReference>
<dbReference type="Pfam" id="PF09588">
    <property type="entry name" value="YqaJ"/>
    <property type="match status" value="1"/>
</dbReference>
<dbReference type="NCBIfam" id="TIGR03033">
    <property type="entry name" value="phage_rel_nuc"/>
    <property type="match status" value="1"/>
</dbReference>
<evidence type="ECO:0000259" key="1">
    <source>
        <dbReference type="Pfam" id="PF09588"/>
    </source>
</evidence>
<name>A0A6J5LJ28_9CAUD</name>
<dbReference type="InterPro" id="IPR017482">
    <property type="entry name" value="Lambda-type_endonuclease"/>
</dbReference>